<dbReference type="Proteomes" id="UP000694399">
    <property type="component" value="Chromosome E1"/>
</dbReference>
<evidence type="ECO:0000313" key="1">
    <source>
        <dbReference type="Ensembl" id="ENSPLOP00000019204.1"/>
    </source>
</evidence>
<proteinExistence type="predicted"/>
<keyword evidence="2" id="KW-1185">Reference proteome</keyword>
<organism evidence="1 2">
    <name type="scientific">Panthera leo</name>
    <name type="common">Lion</name>
    <dbReference type="NCBI Taxonomy" id="9689"/>
    <lineage>
        <taxon>Eukaryota</taxon>
        <taxon>Metazoa</taxon>
        <taxon>Chordata</taxon>
        <taxon>Craniata</taxon>
        <taxon>Vertebrata</taxon>
        <taxon>Euteleostomi</taxon>
        <taxon>Mammalia</taxon>
        <taxon>Eutheria</taxon>
        <taxon>Laurasiatheria</taxon>
        <taxon>Carnivora</taxon>
        <taxon>Feliformia</taxon>
        <taxon>Felidae</taxon>
        <taxon>Pantherinae</taxon>
        <taxon>Panthera</taxon>
    </lineage>
</organism>
<protein>
    <submittedName>
        <fullName evidence="1">Uncharacterized protein</fullName>
    </submittedName>
</protein>
<dbReference type="Ensembl" id="ENSPLOT00000021260.1">
    <property type="protein sequence ID" value="ENSPLOP00000019204.1"/>
    <property type="gene ID" value="ENSPLOG00000014063.1"/>
</dbReference>
<reference evidence="1" key="3">
    <citation type="submission" date="2025-09" db="UniProtKB">
        <authorList>
            <consortium name="Ensembl"/>
        </authorList>
    </citation>
    <scope>IDENTIFICATION</scope>
</reference>
<dbReference type="OMA" id="YYRELWE"/>
<sequence>MASAAAAVRLTVAAAGFAGRYALQAMKHNMEPQVKQVFQSLPNSAFSDGYYRGGQPVEGLKLTNHEIMT</sequence>
<name>A0A8C8XG41_PANLE</name>
<reference evidence="1" key="2">
    <citation type="submission" date="2025-08" db="UniProtKB">
        <authorList>
            <consortium name="Ensembl"/>
        </authorList>
    </citation>
    <scope>IDENTIFICATION</scope>
</reference>
<dbReference type="GeneTree" id="ENSGT00940000163824"/>
<accession>A0A8C8XG41</accession>
<reference evidence="1" key="1">
    <citation type="journal article" date="2019" name="bioRxiv">
        <title>Long live the king: chromosome-level assembly of the lion (Panthera leo) using linked-read, Hi-C, and long read data.</title>
        <authorList>
            <person name="Armstrong E.E."/>
            <person name="Taylor R.W."/>
            <person name="Miller D.E."/>
            <person name="Kaelin C."/>
            <person name="Barsh G."/>
            <person name="Hadly E.A."/>
            <person name="Petrov D."/>
        </authorList>
    </citation>
    <scope>NUCLEOTIDE SEQUENCE [LARGE SCALE GENOMIC DNA]</scope>
</reference>
<dbReference type="AlphaFoldDB" id="A0A8C8XG41"/>
<evidence type="ECO:0000313" key="2">
    <source>
        <dbReference type="Proteomes" id="UP000694399"/>
    </source>
</evidence>